<accession>A0ABX0A791</accession>
<evidence type="ECO:0000313" key="3">
    <source>
        <dbReference type="Proteomes" id="UP000743899"/>
    </source>
</evidence>
<reference evidence="2 3" key="1">
    <citation type="submission" date="2020-01" db="EMBL/GenBank/DDBJ databases">
        <title>A novel Bacillus sp. from Pasinler.</title>
        <authorList>
            <person name="Adiguzel A."/>
            <person name="Ay H."/>
            <person name="Baltaci M.O."/>
        </authorList>
    </citation>
    <scope>NUCLEOTIDE SEQUENCE [LARGE SCALE GENOMIC DNA]</scope>
    <source>
        <strain evidence="2 3">P1</strain>
    </source>
</reference>
<protein>
    <submittedName>
        <fullName evidence="2">Uncharacterized protein</fullName>
    </submittedName>
</protein>
<name>A0ABX0A791_9BACI</name>
<comment type="caution">
    <text evidence="2">The sequence shown here is derived from an EMBL/GenBank/DDBJ whole genome shotgun (WGS) entry which is preliminary data.</text>
</comment>
<dbReference type="RefSeq" id="WP_161921186.1">
    <property type="nucleotide sequence ID" value="NZ_JAACYS010000056.1"/>
</dbReference>
<sequence length="143" mass="16500">MLIEPCQDDCCPQNVEMAEQSVEGTDESTRQTIETSSNEQDLHLDNTYDNHSTVIETHSDNIPEPARPYSNHRTIPKTTSETTPEKMIDDVEYARETNLFQFFGENGFGTVGRYLAEKFLLGVKIYACKKYRRTLYNYTNKKT</sequence>
<organism evidence="2 3">
    <name type="scientific">Pallidibacillus pasinlerensis</name>
    <dbReference type="NCBI Taxonomy" id="2703818"/>
    <lineage>
        <taxon>Bacteria</taxon>
        <taxon>Bacillati</taxon>
        <taxon>Bacillota</taxon>
        <taxon>Bacilli</taxon>
        <taxon>Bacillales</taxon>
        <taxon>Bacillaceae</taxon>
        <taxon>Pallidibacillus</taxon>
    </lineage>
</organism>
<feature type="region of interest" description="Disordered" evidence="1">
    <location>
        <begin position="59"/>
        <end position="83"/>
    </location>
</feature>
<evidence type="ECO:0000313" key="2">
    <source>
        <dbReference type="EMBL" id="NCU18354.1"/>
    </source>
</evidence>
<feature type="compositionally biased region" description="Polar residues" evidence="1">
    <location>
        <begin position="71"/>
        <end position="82"/>
    </location>
</feature>
<gene>
    <name evidence="2" type="ORF">GW534_11575</name>
</gene>
<proteinExistence type="predicted"/>
<dbReference type="EMBL" id="JAACYS010000056">
    <property type="protein sequence ID" value="NCU18354.1"/>
    <property type="molecule type" value="Genomic_DNA"/>
</dbReference>
<evidence type="ECO:0000256" key="1">
    <source>
        <dbReference type="SAM" id="MobiDB-lite"/>
    </source>
</evidence>
<dbReference type="Proteomes" id="UP000743899">
    <property type="component" value="Unassembled WGS sequence"/>
</dbReference>
<keyword evidence="3" id="KW-1185">Reference proteome</keyword>